<comment type="caution">
    <text evidence="1">The sequence shown here is derived from an EMBL/GenBank/DDBJ whole genome shotgun (WGS) entry which is preliminary data.</text>
</comment>
<name>A0A8H6C705_9LECA</name>
<proteinExistence type="predicted"/>
<dbReference type="RefSeq" id="XP_037147214.1">
    <property type="nucleotide sequence ID" value="XM_037297504.1"/>
</dbReference>
<organism evidence="1 2">
    <name type="scientific">Letharia lupina</name>
    <dbReference type="NCBI Taxonomy" id="560253"/>
    <lineage>
        <taxon>Eukaryota</taxon>
        <taxon>Fungi</taxon>
        <taxon>Dikarya</taxon>
        <taxon>Ascomycota</taxon>
        <taxon>Pezizomycotina</taxon>
        <taxon>Lecanoromycetes</taxon>
        <taxon>OSLEUM clade</taxon>
        <taxon>Lecanoromycetidae</taxon>
        <taxon>Lecanorales</taxon>
        <taxon>Lecanorineae</taxon>
        <taxon>Parmeliaceae</taxon>
        <taxon>Letharia</taxon>
    </lineage>
</organism>
<reference evidence="1 2" key="1">
    <citation type="journal article" date="2020" name="Genomics">
        <title>Complete, high-quality genomes from long-read metagenomic sequencing of two wolf lichen thalli reveals enigmatic genome architecture.</title>
        <authorList>
            <person name="McKenzie S.K."/>
            <person name="Walston R.F."/>
            <person name="Allen J.L."/>
        </authorList>
    </citation>
    <scope>NUCLEOTIDE SEQUENCE [LARGE SCALE GENOMIC DNA]</scope>
    <source>
        <strain evidence="1">WasteWater1</strain>
    </source>
</reference>
<keyword evidence="2" id="KW-1185">Reference proteome</keyword>
<accession>A0A8H6C705</accession>
<sequence length="213" mass="24295">MATLEPDSPTTEVKLVPKLFHNFVGVYQPTDALLEYVQASVPQLKNIQNVHRVFEIDPAILLRSLDPIATDNSPYFVIPLNRMFEATRKLIRPIWKEFRDFYYPEIFAEKSPLNPLFDYWRSNHSVEPKIAVMREGIIDLSSIVLLVMIPIFETGDVRIQASPIDGGDLITIEWHPGSVILVPSKSDLILRGKGQLVCQVFSFAQIQFISQRS</sequence>
<evidence type="ECO:0000313" key="2">
    <source>
        <dbReference type="Proteomes" id="UP000593566"/>
    </source>
</evidence>
<dbReference type="Proteomes" id="UP000593566">
    <property type="component" value="Unassembled WGS sequence"/>
</dbReference>
<evidence type="ECO:0000313" key="1">
    <source>
        <dbReference type="EMBL" id="KAF6217779.1"/>
    </source>
</evidence>
<dbReference type="GeneID" id="59335007"/>
<gene>
    <name evidence="1" type="ORF">HO133_006606</name>
</gene>
<dbReference type="EMBL" id="JACCJB010000025">
    <property type="protein sequence ID" value="KAF6217779.1"/>
    <property type="molecule type" value="Genomic_DNA"/>
</dbReference>
<dbReference type="AlphaFoldDB" id="A0A8H6C705"/>
<protein>
    <submittedName>
        <fullName evidence="1">Uncharacterized protein</fullName>
    </submittedName>
</protein>